<evidence type="ECO:0000256" key="2">
    <source>
        <dbReference type="ARBA" id="ARBA00022490"/>
    </source>
</evidence>
<accession>A0ABD3FAD2</accession>
<feature type="compositionally biased region" description="Polar residues" evidence="5">
    <location>
        <begin position="976"/>
        <end position="994"/>
    </location>
</feature>
<organism evidence="8 9">
    <name type="scientific">Phytophthora oleae</name>
    <dbReference type="NCBI Taxonomy" id="2107226"/>
    <lineage>
        <taxon>Eukaryota</taxon>
        <taxon>Sar</taxon>
        <taxon>Stramenopiles</taxon>
        <taxon>Oomycota</taxon>
        <taxon>Peronosporomycetes</taxon>
        <taxon>Peronosporales</taxon>
        <taxon>Peronosporaceae</taxon>
        <taxon>Phytophthora</taxon>
    </lineage>
</organism>
<reference evidence="8 9" key="1">
    <citation type="submission" date="2024-09" db="EMBL/GenBank/DDBJ databases">
        <title>Genome sequencing and assembly of Phytophthora oleae, isolate VK10A, causative agent of rot of olive drupes.</title>
        <authorList>
            <person name="Conti Taguali S."/>
            <person name="Riolo M."/>
            <person name="La Spada F."/>
            <person name="Cacciola S.O."/>
            <person name="Dionisio G."/>
        </authorList>
    </citation>
    <scope>NUCLEOTIDE SEQUENCE [LARGE SCALE GENOMIC DNA]</scope>
    <source>
        <strain evidence="8 9">VK10A</strain>
    </source>
</reference>
<evidence type="ECO:0000256" key="1">
    <source>
        <dbReference type="ARBA" id="ARBA00004496"/>
    </source>
</evidence>
<dbReference type="Pfam" id="PF19047">
    <property type="entry name" value="HOOK_N"/>
    <property type="match status" value="1"/>
</dbReference>
<comment type="caution">
    <text evidence="8">The sequence shown here is derived from an EMBL/GenBank/DDBJ whole genome shotgun (WGS) entry which is preliminary data.</text>
</comment>
<feature type="coiled-coil region" evidence="4">
    <location>
        <begin position="278"/>
        <end position="381"/>
    </location>
</feature>
<feature type="coiled-coil region" evidence="4">
    <location>
        <begin position="407"/>
        <end position="484"/>
    </location>
</feature>
<feature type="region of interest" description="Disordered" evidence="5">
    <location>
        <begin position="930"/>
        <end position="1046"/>
    </location>
</feature>
<feature type="compositionally biased region" description="Basic and acidic residues" evidence="5">
    <location>
        <begin position="930"/>
        <end position="945"/>
    </location>
</feature>
<dbReference type="AlphaFoldDB" id="A0ABD3FAD2"/>
<dbReference type="Proteomes" id="UP001632037">
    <property type="component" value="Unassembled WGS sequence"/>
</dbReference>
<dbReference type="GO" id="GO:0005737">
    <property type="term" value="C:cytoplasm"/>
    <property type="evidence" value="ECO:0007669"/>
    <property type="project" value="UniProtKB-SubCell"/>
</dbReference>
<evidence type="ECO:0000256" key="4">
    <source>
        <dbReference type="SAM" id="Coils"/>
    </source>
</evidence>
<gene>
    <name evidence="8" type="ORF">V7S43_012791</name>
</gene>
<sequence length="1046" mass="119294">MDAGAGATSLMRWLAFYASNAQEDCVSIVLRLLKLAFPHACDDQKALAGWCAVLTVLEGFYDSNLAVDITRLERSKAELNDTLRAVLELVLGAVVQCEAKEKFVKDILTMEDAVQTDLMAIIEKVMAQGPVILNAESVDEEKQEKEAPGLGSPLYLSRNATLERIQRENKVLKEENIYIARELEQTTKTLQDVDGKKEKLAEVIQALKEQVDTDTLKMERAMHAQYDERIQNLQRELDLAKTELSEKATLAQKVSALSDEVDLLRPLADKMKKVDTTIAKYKSKIDALSGAKDSLRRLEITNAELVETNLTLESELAKAATSQRKLNEAKEANTALEFRVSELETLLDRERVKFSTTRSELEAVQDALQESKTLNAQLQESVHHQATVDASENISSATMANGINEFNPELMQKLTRLEFENAELKKQIDSETRARIDSLLDEIDDLTRLKKSFEKKYFDTQQTLESTQSELKQTTRHLESTIAEFQAKTRELSEWKLCFEEDIAAHALELRTVVATRDHLIAELADSKERENRLGQDVSNFDRDLSAVREARQLLEFRNEQLTEQCEYLSKAKDDLGAKLTQQIEYAAMQVELANVERLRFAQQQEDKRTQICREYEEHIAAKSAEIDQLTSRLQEANHKHFEDRRRLEASHISTMKELEQYQEKYSVSNADWSMEEQALNDRITELESISSQSEQHEQELKATIKSQLHSNARLVDKNRALKADAVEKREVIAKLEIANTRLESKATLLEKERKYFTTQEKKWGVEDGMALYSSQLSTQVTLVASELEKVSKENKELRAKQVGCRCSGESPPRGGIEAKNYFLTQIQQLEQDKHLAHQKRRELLLVNAKLIHEQKQLHLENLTLSGRVRDLEESVNHWRLRDERRMKKEEQPISRLENDYSFASTSLERKLQNQHAGDELPARQKIREIEAQDATRRSVGERDPSLSALSGVENIRSTTAASVSRKRKLEPEYTTPESVHPTSTKSAVDSNFTEAKAFFSQPLPPSSKPSSEPRSKRRLSHFITRNLAPDKNKEQSEKPSECTQQ</sequence>
<dbReference type="PANTHER" id="PTHR18947">
    <property type="entry name" value="HOOK PROTEINS"/>
    <property type="match status" value="1"/>
</dbReference>
<protein>
    <recommendedName>
        <fullName evidence="10">HOOK N-terminal domain-containing protein</fullName>
    </recommendedName>
</protein>
<feature type="domain" description="Hook C-terminal" evidence="6">
    <location>
        <begin position="162"/>
        <end position="481"/>
    </location>
</feature>
<evidence type="ECO:0000256" key="5">
    <source>
        <dbReference type="SAM" id="MobiDB-lite"/>
    </source>
</evidence>
<dbReference type="Gene3D" id="1.10.418.10">
    <property type="entry name" value="Calponin-like domain"/>
    <property type="match status" value="1"/>
</dbReference>
<evidence type="ECO:0000256" key="3">
    <source>
        <dbReference type="ARBA" id="ARBA00023054"/>
    </source>
</evidence>
<comment type="subcellular location">
    <subcellularLocation>
        <location evidence="1">Cytoplasm</location>
    </subcellularLocation>
</comment>
<evidence type="ECO:0000259" key="6">
    <source>
        <dbReference type="Pfam" id="PF05622"/>
    </source>
</evidence>
<dbReference type="EMBL" id="JBIMZQ010000033">
    <property type="protein sequence ID" value="KAL3661984.1"/>
    <property type="molecule type" value="Genomic_DNA"/>
</dbReference>
<name>A0ABD3FAD2_9STRA</name>
<dbReference type="InterPro" id="IPR043936">
    <property type="entry name" value="HOOK_N"/>
</dbReference>
<evidence type="ECO:0008006" key="10">
    <source>
        <dbReference type="Google" id="ProtNLM"/>
    </source>
</evidence>
<feature type="domain" description="HOOK N-terminal" evidence="7">
    <location>
        <begin position="80"/>
        <end position="122"/>
    </location>
</feature>
<feature type="compositionally biased region" description="Basic and acidic residues" evidence="5">
    <location>
        <begin position="1029"/>
        <end position="1046"/>
    </location>
</feature>
<feature type="coiled-coil region" evidence="4">
    <location>
        <begin position="726"/>
        <end position="753"/>
    </location>
</feature>
<evidence type="ECO:0000259" key="7">
    <source>
        <dbReference type="Pfam" id="PF19047"/>
    </source>
</evidence>
<keyword evidence="3 4" id="KW-0175">Coiled coil</keyword>
<dbReference type="Pfam" id="PF05622">
    <property type="entry name" value="HOOK"/>
    <property type="match status" value="1"/>
</dbReference>
<evidence type="ECO:0000313" key="8">
    <source>
        <dbReference type="EMBL" id="KAL3661984.1"/>
    </source>
</evidence>
<dbReference type="InterPro" id="IPR036872">
    <property type="entry name" value="CH_dom_sf"/>
</dbReference>
<feature type="coiled-coil region" evidence="4">
    <location>
        <begin position="613"/>
        <end position="665"/>
    </location>
</feature>
<dbReference type="PANTHER" id="PTHR18947:SF28">
    <property type="entry name" value="GIRDIN, ISOFORM A"/>
    <property type="match status" value="1"/>
</dbReference>
<dbReference type="SUPFAM" id="SSF116907">
    <property type="entry name" value="Hook domain"/>
    <property type="match status" value="1"/>
</dbReference>
<keyword evidence="2" id="KW-0963">Cytoplasm</keyword>
<proteinExistence type="predicted"/>
<evidence type="ECO:0000313" key="9">
    <source>
        <dbReference type="Proteomes" id="UP001632037"/>
    </source>
</evidence>
<feature type="coiled-coil region" evidence="4">
    <location>
        <begin position="190"/>
        <end position="250"/>
    </location>
</feature>
<keyword evidence="9" id="KW-1185">Reference proteome</keyword>
<dbReference type="InterPro" id="IPR008636">
    <property type="entry name" value="Hook_C"/>
</dbReference>